<proteinExistence type="predicted"/>
<accession>A0ABT9TXV8</accession>
<gene>
    <name evidence="1" type="ORF">J2T15_001637</name>
</gene>
<keyword evidence="2" id="KW-1185">Reference proteome</keyword>
<organism evidence="1 2">
    <name type="scientific">Paenibacillus harenae</name>
    <dbReference type="NCBI Taxonomy" id="306543"/>
    <lineage>
        <taxon>Bacteria</taxon>
        <taxon>Bacillati</taxon>
        <taxon>Bacillota</taxon>
        <taxon>Bacilli</taxon>
        <taxon>Bacillales</taxon>
        <taxon>Paenibacillaceae</taxon>
        <taxon>Paenibacillus</taxon>
    </lineage>
</organism>
<sequence>MYSKYNFYNIVSFLHYLHMKSNNSRIEVEPLEAH</sequence>
<dbReference type="Proteomes" id="UP001229346">
    <property type="component" value="Unassembled WGS sequence"/>
</dbReference>
<comment type="caution">
    <text evidence="1">The sequence shown here is derived from an EMBL/GenBank/DDBJ whole genome shotgun (WGS) entry which is preliminary data.</text>
</comment>
<dbReference type="EMBL" id="JAUSSU010000003">
    <property type="protein sequence ID" value="MDQ0112202.1"/>
    <property type="molecule type" value="Genomic_DNA"/>
</dbReference>
<evidence type="ECO:0000313" key="2">
    <source>
        <dbReference type="Proteomes" id="UP001229346"/>
    </source>
</evidence>
<name>A0ABT9TXV8_PAEHA</name>
<protein>
    <submittedName>
        <fullName evidence="1">Uncharacterized protein</fullName>
    </submittedName>
</protein>
<evidence type="ECO:0000313" key="1">
    <source>
        <dbReference type="EMBL" id="MDQ0112202.1"/>
    </source>
</evidence>
<reference evidence="1 2" key="1">
    <citation type="submission" date="2023-07" db="EMBL/GenBank/DDBJ databases">
        <title>Sorghum-associated microbial communities from plants grown in Nebraska, USA.</title>
        <authorList>
            <person name="Schachtman D."/>
        </authorList>
    </citation>
    <scope>NUCLEOTIDE SEQUENCE [LARGE SCALE GENOMIC DNA]</scope>
    <source>
        <strain evidence="1 2">CC482</strain>
    </source>
</reference>